<organism evidence="3 4">
    <name type="scientific">Erythrobacter dokdonensis DSW-74</name>
    <dbReference type="NCBI Taxonomy" id="1300349"/>
    <lineage>
        <taxon>Bacteria</taxon>
        <taxon>Pseudomonadati</taxon>
        <taxon>Pseudomonadota</taxon>
        <taxon>Alphaproteobacteria</taxon>
        <taxon>Sphingomonadales</taxon>
        <taxon>Erythrobacteraceae</taxon>
        <taxon>Erythrobacter/Porphyrobacter group</taxon>
        <taxon>Erythrobacter</taxon>
    </lineage>
</organism>
<dbReference type="STRING" id="1300349.I603_2175"/>
<proteinExistence type="predicted"/>
<feature type="compositionally biased region" description="Polar residues" evidence="1">
    <location>
        <begin position="59"/>
        <end position="75"/>
    </location>
</feature>
<keyword evidence="4" id="KW-1185">Reference proteome</keyword>
<dbReference type="Proteomes" id="UP000092484">
    <property type="component" value="Unassembled WGS sequence"/>
</dbReference>
<keyword evidence="2" id="KW-0732">Signal</keyword>
<feature type="chain" id="PRO_5008354979" evidence="2">
    <location>
        <begin position="23"/>
        <end position="432"/>
    </location>
</feature>
<name>A0A1A7BCG0_9SPHN</name>
<reference evidence="3 4" key="1">
    <citation type="submission" date="2016-06" db="EMBL/GenBank/DDBJ databases">
        <title>Genome sequence of Porphyrobacter dokdonensis DSW-74.</title>
        <authorList>
            <person name="Kim J.F."/>
            <person name="Song J.Y."/>
        </authorList>
    </citation>
    <scope>NUCLEOTIDE SEQUENCE [LARGE SCALE GENOMIC DNA]</scope>
    <source>
        <strain evidence="3 4">DSW-74</strain>
    </source>
</reference>
<accession>A0A1A7BCG0</accession>
<dbReference type="EMBL" id="LZYB01000006">
    <property type="protein sequence ID" value="OBV10213.1"/>
    <property type="molecule type" value="Genomic_DNA"/>
</dbReference>
<feature type="signal peptide" evidence="2">
    <location>
        <begin position="1"/>
        <end position="22"/>
    </location>
</feature>
<sequence>MKPAMTTGASMLALAMTAPLLAAPQDMDNNQSAVVQAGTDGRATVVQTGSENESKIEQDSQPALNPTNQSNTPPVGNVATVTQEGLKGYSSITQTGDNTASVNQSAASASMNSVIEQSYTGNNNNQTNQATVIQRGTGAGKDANPESTGFTGSSISQTGVNGYAYVVQDEGTLDAVSRITQTGDNSRAKDAEVFQINGTPDSEIIQGGDRGQKAEVYQDGSHTSRIEQTFRNSTAGVRQEGGEGNFSDILQEGWFGNVGNPAINGNPIGTGDARIGVWQIGNDNRSEIDQDGRRITADVFQNGDENESYIDQNSPDRINAANNQFDNNLQAFVEQVGFSNLSRIDQDDEANSFGNTANVRQLGDEGESTVTQAGNTNTANLLQGLESEFNISAITQGGSGNMANVNQYSDDNTSSVIQNGTAGMITVNQGAP</sequence>
<feature type="region of interest" description="Disordered" evidence="1">
    <location>
        <begin position="46"/>
        <end position="75"/>
    </location>
</feature>
<evidence type="ECO:0000256" key="1">
    <source>
        <dbReference type="SAM" id="MobiDB-lite"/>
    </source>
</evidence>
<comment type="caution">
    <text evidence="3">The sequence shown here is derived from an EMBL/GenBank/DDBJ whole genome shotgun (WGS) entry which is preliminary data.</text>
</comment>
<evidence type="ECO:0000313" key="4">
    <source>
        <dbReference type="Proteomes" id="UP000092484"/>
    </source>
</evidence>
<dbReference type="AlphaFoldDB" id="A0A1A7BCG0"/>
<gene>
    <name evidence="3" type="ORF">I603_2175</name>
</gene>
<evidence type="ECO:0000313" key="3">
    <source>
        <dbReference type="EMBL" id="OBV10213.1"/>
    </source>
</evidence>
<protein>
    <submittedName>
        <fullName evidence="3">Curlin-associated protein</fullName>
    </submittedName>
</protein>
<evidence type="ECO:0000256" key="2">
    <source>
        <dbReference type="SAM" id="SignalP"/>
    </source>
</evidence>